<feature type="binding site" evidence="3">
    <location>
        <position position="70"/>
    </location>
    <ligand>
        <name>a divalent metal cation</name>
        <dbReference type="ChEBI" id="CHEBI:60240"/>
        <label>1</label>
    </ligand>
</feature>
<keyword evidence="2 3" id="KW-0479">Metal-binding</keyword>
<evidence type="ECO:0000256" key="3">
    <source>
        <dbReference type="PIRSR" id="PIRSR602678-1"/>
    </source>
</evidence>
<protein>
    <submittedName>
        <fullName evidence="4">Dinuclear metal center YbgI/SA1388 family protein</fullName>
    </submittedName>
</protein>
<evidence type="ECO:0000256" key="2">
    <source>
        <dbReference type="ARBA" id="ARBA00022723"/>
    </source>
</evidence>
<name>A0A4R1GJJ1_9GAMM</name>
<dbReference type="EMBL" id="SMFU01000008">
    <property type="protein sequence ID" value="TCK07323.1"/>
    <property type="molecule type" value="Genomic_DNA"/>
</dbReference>
<dbReference type="Gene3D" id="3.40.1390.30">
    <property type="entry name" value="NIF3 (NGG1p interacting factor 3)-like"/>
    <property type="match status" value="2"/>
</dbReference>
<evidence type="ECO:0000313" key="5">
    <source>
        <dbReference type="Proteomes" id="UP000294546"/>
    </source>
</evidence>
<feature type="binding site" evidence="3">
    <location>
        <position position="229"/>
    </location>
    <ligand>
        <name>a divalent metal cation</name>
        <dbReference type="ChEBI" id="CHEBI:60240"/>
        <label>1</label>
    </ligand>
</feature>
<evidence type="ECO:0000313" key="4">
    <source>
        <dbReference type="EMBL" id="TCK07323.1"/>
    </source>
</evidence>
<dbReference type="Pfam" id="PF01784">
    <property type="entry name" value="DUF34_NIF3"/>
    <property type="match status" value="1"/>
</dbReference>
<dbReference type="Proteomes" id="UP000294546">
    <property type="component" value="Unassembled WGS sequence"/>
</dbReference>
<dbReference type="PANTHER" id="PTHR13799">
    <property type="entry name" value="NGG1 INTERACTING FACTOR 3"/>
    <property type="match status" value="1"/>
</dbReference>
<gene>
    <name evidence="4" type="ORF">CLV83_2187</name>
</gene>
<dbReference type="AlphaFoldDB" id="A0A4R1GJJ1"/>
<proteinExistence type="inferred from homology"/>
<accession>A0A4R1GJJ1</accession>
<dbReference type="GO" id="GO:0005737">
    <property type="term" value="C:cytoplasm"/>
    <property type="evidence" value="ECO:0007669"/>
    <property type="project" value="TreeGrafter"/>
</dbReference>
<organism evidence="4 5">
    <name type="scientific">Marinobacterium mangrovicola</name>
    <dbReference type="NCBI Taxonomy" id="1476959"/>
    <lineage>
        <taxon>Bacteria</taxon>
        <taxon>Pseudomonadati</taxon>
        <taxon>Pseudomonadota</taxon>
        <taxon>Gammaproteobacteria</taxon>
        <taxon>Oceanospirillales</taxon>
        <taxon>Oceanospirillaceae</taxon>
        <taxon>Marinobacterium</taxon>
    </lineage>
</organism>
<comment type="caution">
    <text evidence="4">The sequence shown here is derived from an EMBL/GenBank/DDBJ whole genome shotgun (WGS) entry which is preliminary data.</text>
</comment>
<feature type="binding site" evidence="3">
    <location>
        <position position="225"/>
    </location>
    <ligand>
        <name>a divalent metal cation</name>
        <dbReference type="ChEBI" id="CHEBI:60240"/>
        <label>1</label>
    </ligand>
</feature>
<feature type="binding site" evidence="3">
    <location>
        <position position="107"/>
    </location>
    <ligand>
        <name>a divalent metal cation</name>
        <dbReference type="ChEBI" id="CHEBI:60240"/>
        <label>1</label>
    </ligand>
</feature>
<sequence>MTERKGVSRARLVDYCDQILQSNRFKDYCPNGLQVEGRPLVAKILTGVTACQALLDEAVAWGADLVLVHHGYFWKGEPAAVTGIKQKRLKTLLGADINLLAYHLPLDAHPEYGNNARLGHLLGIDVQSGLEPGNPLSVGNMGVVEKPLALEEMVARIERVLGRTPQVVSGGDRKIHRIGWCTGSADRMVEQAEALGADAFLTGEISEPVVHFAREAGIHYIGAGHHATERYGVQALGEHLARHFGLEHRFVDIDNPV</sequence>
<dbReference type="PANTHER" id="PTHR13799:SF14">
    <property type="entry name" value="GTP CYCLOHYDROLASE 1 TYPE 2 HOMOLOG"/>
    <property type="match status" value="1"/>
</dbReference>
<dbReference type="InterPro" id="IPR036069">
    <property type="entry name" value="DUF34/NIF3_sf"/>
</dbReference>
<dbReference type="GO" id="GO:0046872">
    <property type="term" value="F:metal ion binding"/>
    <property type="evidence" value="ECO:0007669"/>
    <property type="project" value="UniProtKB-KW"/>
</dbReference>
<feature type="binding site" evidence="3">
    <location>
        <position position="69"/>
    </location>
    <ligand>
        <name>a divalent metal cation</name>
        <dbReference type="ChEBI" id="CHEBI:60240"/>
        <label>1</label>
    </ligand>
</feature>
<evidence type="ECO:0000256" key="1">
    <source>
        <dbReference type="ARBA" id="ARBA00006964"/>
    </source>
</evidence>
<keyword evidence="5" id="KW-1185">Reference proteome</keyword>
<dbReference type="RefSeq" id="WP_132291746.1">
    <property type="nucleotide sequence ID" value="NZ_SMFU01000008.1"/>
</dbReference>
<comment type="similarity">
    <text evidence="1">Belongs to the GTP cyclohydrolase I type 2/NIF3 family.</text>
</comment>
<reference evidence="4 5" key="1">
    <citation type="submission" date="2019-03" db="EMBL/GenBank/DDBJ databases">
        <title>Genomic Encyclopedia of Archaeal and Bacterial Type Strains, Phase II (KMG-II): from individual species to whole genera.</title>
        <authorList>
            <person name="Goeker M."/>
        </authorList>
    </citation>
    <scope>NUCLEOTIDE SEQUENCE [LARGE SCALE GENOMIC DNA]</scope>
    <source>
        <strain evidence="4 5">DSM 27697</strain>
    </source>
</reference>
<dbReference type="InterPro" id="IPR002678">
    <property type="entry name" value="DUF34/NIF3"/>
</dbReference>
<dbReference type="OrthoDB" id="9800881at2"/>
<dbReference type="NCBIfam" id="TIGR00486">
    <property type="entry name" value="YbgI_SA1388"/>
    <property type="match status" value="1"/>
</dbReference>
<dbReference type="SUPFAM" id="SSF102705">
    <property type="entry name" value="NIF3 (NGG1p interacting factor 3)-like"/>
    <property type="match status" value="1"/>
</dbReference>